<comment type="subcellular location">
    <subcellularLocation>
        <location evidence="1">Membrane</location>
        <topology evidence="1">Multi-pass membrane protein</topology>
    </subcellularLocation>
</comment>
<sequence>MSGKKILLVKENQILMGISKTRLKTEILAGITSFFAISYIIIVNPMILSDAGIPAGLSVFATVFSSAIGCLIMALWAKAPVILTPGMGVNAFFTYTVVVGMHLSWQQAVAISIFSSLIYMVIAFTRASEFLANAIPAVLKKGITVGIGLFLVTLGLEKAELIQSGGKRALLAAGSLSNPATLLALFGLLLSLILFLRRVPGGFVIGIIVTSLVGVLFHIGGTQATSISLSQLPKYSEILFKGDFSQMFSIKFLLAVFSMTMILVFESMGILEGILQDPSQFRKAFQASSVTTFISGFLGTSPTVAAAESASGIESGGRTGIVSLVSGILFLLSLFFIPLLSYVPQAAIAPVIIITGAVMMEQLATINFADFTDWFPAFLIIVLIPLTGSISTGLAFGFVAYPILKLAMGKQSEVHPIMYVLGLLFLAQLGFNSILV</sequence>
<dbReference type="Pfam" id="PF00860">
    <property type="entry name" value="Xan_ur_permease"/>
    <property type="match status" value="1"/>
</dbReference>
<comment type="caution">
    <text evidence="8">The sequence shown here is derived from an EMBL/GenBank/DDBJ whole genome shotgun (WGS) entry which is preliminary data.</text>
</comment>
<evidence type="ECO:0000256" key="1">
    <source>
        <dbReference type="ARBA" id="ARBA00004141"/>
    </source>
</evidence>
<dbReference type="GO" id="GO:0005345">
    <property type="term" value="F:purine nucleobase transmembrane transporter activity"/>
    <property type="evidence" value="ECO:0007669"/>
    <property type="project" value="TreeGrafter"/>
</dbReference>
<evidence type="ECO:0000256" key="5">
    <source>
        <dbReference type="ARBA" id="ARBA00022989"/>
    </source>
</evidence>
<feature type="transmembrane region" description="Helical" evidence="7">
    <location>
        <begin position="107"/>
        <end position="125"/>
    </location>
</feature>
<dbReference type="HOGENOM" id="CLU_024508_0_1_9"/>
<dbReference type="PANTHER" id="PTHR43337">
    <property type="entry name" value="XANTHINE/URACIL PERMEASE C887.17-RELATED"/>
    <property type="match status" value="1"/>
</dbReference>
<evidence type="ECO:0000256" key="7">
    <source>
        <dbReference type="SAM" id="Phobius"/>
    </source>
</evidence>
<name>E0NHG9_PEDAC</name>
<evidence type="ECO:0000256" key="4">
    <source>
        <dbReference type="ARBA" id="ARBA00022692"/>
    </source>
</evidence>
<evidence type="ECO:0000313" key="9">
    <source>
        <dbReference type="Proteomes" id="UP000004470"/>
    </source>
</evidence>
<dbReference type="InterPro" id="IPR045018">
    <property type="entry name" value="Azg-like"/>
</dbReference>
<keyword evidence="6 7" id="KW-0472">Membrane</keyword>
<dbReference type="PANTHER" id="PTHR43337:SF2">
    <property type="entry name" value="XANTHINE_URACIL PERMEASE"/>
    <property type="match status" value="1"/>
</dbReference>
<feature type="transmembrane region" description="Helical" evidence="7">
    <location>
        <begin position="319"/>
        <end position="340"/>
    </location>
</feature>
<accession>E0NHG9</accession>
<keyword evidence="3" id="KW-0813">Transport</keyword>
<keyword evidence="5 7" id="KW-1133">Transmembrane helix</keyword>
<evidence type="ECO:0000256" key="3">
    <source>
        <dbReference type="ARBA" id="ARBA00022448"/>
    </source>
</evidence>
<dbReference type="AlphaFoldDB" id="E0NHG9"/>
<keyword evidence="4 7" id="KW-0812">Transmembrane</keyword>
<proteinExistence type="inferred from homology"/>
<gene>
    <name evidence="8" type="ORF">HMPREF0623_1492</name>
</gene>
<dbReference type="Proteomes" id="UP000004470">
    <property type="component" value="Unassembled WGS sequence"/>
</dbReference>
<feature type="transmembrane region" description="Helical" evidence="7">
    <location>
        <begin position="244"/>
        <end position="265"/>
    </location>
</feature>
<dbReference type="EMBL" id="AEEG01000007">
    <property type="protein sequence ID" value="EFL95180.1"/>
    <property type="molecule type" value="Genomic_DNA"/>
</dbReference>
<feature type="transmembrane region" description="Helical" evidence="7">
    <location>
        <begin position="82"/>
        <end position="101"/>
    </location>
</feature>
<keyword evidence="9" id="KW-1185">Reference proteome</keyword>
<dbReference type="InterPro" id="IPR006043">
    <property type="entry name" value="NCS2"/>
</dbReference>
<feature type="transmembrane region" description="Helical" evidence="7">
    <location>
        <begin position="176"/>
        <end position="196"/>
    </location>
</feature>
<dbReference type="GO" id="GO:0005886">
    <property type="term" value="C:plasma membrane"/>
    <property type="evidence" value="ECO:0007669"/>
    <property type="project" value="TreeGrafter"/>
</dbReference>
<feature type="transmembrane region" description="Helical" evidence="7">
    <location>
        <begin position="375"/>
        <end position="404"/>
    </location>
</feature>
<feature type="transmembrane region" description="Helical" evidence="7">
    <location>
        <begin position="53"/>
        <end position="75"/>
    </location>
</feature>
<evidence type="ECO:0000256" key="2">
    <source>
        <dbReference type="ARBA" id="ARBA00005697"/>
    </source>
</evidence>
<organism evidence="8 9">
    <name type="scientific">Pediococcus acidilactici DSM 20284</name>
    <dbReference type="NCBI Taxonomy" id="862514"/>
    <lineage>
        <taxon>Bacteria</taxon>
        <taxon>Bacillati</taxon>
        <taxon>Bacillota</taxon>
        <taxon>Bacilli</taxon>
        <taxon>Lactobacillales</taxon>
        <taxon>Lactobacillaceae</taxon>
        <taxon>Pediococcus</taxon>
        <taxon>Pediococcus acidilactici group</taxon>
    </lineage>
</organism>
<feature type="transmembrane region" description="Helical" evidence="7">
    <location>
        <begin position="27"/>
        <end position="47"/>
    </location>
</feature>
<comment type="similarity">
    <text evidence="2">Belongs to the nucleobase:cation symporter-2 (NCS2) (TC 2.A.40) family. Azg-like subfamily.</text>
</comment>
<reference evidence="8" key="1">
    <citation type="submission" date="2010-07" db="EMBL/GenBank/DDBJ databases">
        <authorList>
            <person name="Muzny D."/>
            <person name="Qin X."/>
            <person name="Deng J."/>
            <person name="Jiang H."/>
            <person name="Liu Y."/>
            <person name="Qu J."/>
            <person name="Song X.-Z."/>
            <person name="Zhang L."/>
            <person name="Thornton R."/>
            <person name="Coyle M."/>
            <person name="Francisco L."/>
            <person name="Jackson L."/>
            <person name="Javaid M."/>
            <person name="Korchina V."/>
            <person name="Kovar C."/>
            <person name="Mata R."/>
            <person name="Mathew T."/>
            <person name="Ngo R."/>
            <person name="Nguyen L."/>
            <person name="Nguyen N."/>
            <person name="Okwuonu G."/>
            <person name="Ongeri F."/>
            <person name="Pham C."/>
            <person name="Simmons D."/>
            <person name="Wilczek-Boney K."/>
            <person name="Hale W."/>
            <person name="Jakkamsetti A."/>
            <person name="Pham P."/>
            <person name="Ruth R."/>
            <person name="San Lucas F."/>
            <person name="Warren J."/>
            <person name="Zhang J."/>
            <person name="Zhao Z."/>
            <person name="Zhou C."/>
            <person name="Zhu D."/>
            <person name="Lee S."/>
            <person name="Bess C."/>
            <person name="Blankenburg K."/>
            <person name="Forbes L."/>
            <person name="Fu Q."/>
            <person name="Gubbala S."/>
            <person name="Hirani K."/>
            <person name="Jayaseelan J.C."/>
            <person name="Lara F."/>
            <person name="Munidasa M."/>
            <person name="Palculict T."/>
            <person name="Patil S."/>
            <person name="Pu L.-L."/>
            <person name="Saada N."/>
            <person name="Tang L."/>
            <person name="Weissenberger G."/>
            <person name="Zhu Y."/>
            <person name="Hemphill L."/>
            <person name="Shang Y."/>
            <person name="Youmans B."/>
            <person name="Ayvaz T."/>
            <person name="Ross M."/>
            <person name="Santibanez J."/>
            <person name="Aqrawi P."/>
            <person name="Gross S."/>
            <person name="Joshi V."/>
            <person name="Fowler G."/>
            <person name="Nazareth L."/>
            <person name="Reid J."/>
            <person name="Worley K."/>
            <person name="Petrosino J."/>
            <person name="Highlander S."/>
            <person name="Gibbs R."/>
        </authorList>
    </citation>
    <scope>NUCLEOTIDE SEQUENCE [LARGE SCALE GENOMIC DNA]</scope>
    <source>
        <strain evidence="8">DSM 20284</strain>
    </source>
</reference>
<feature type="transmembrane region" description="Helical" evidence="7">
    <location>
        <begin position="203"/>
        <end position="224"/>
    </location>
</feature>
<evidence type="ECO:0000313" key="8">
    <source>
        <dbReference type="EMBL" id="EFL95180.1"/>
    </source>
</evidence>
<feature type="transmembrane region" description="Helical" evidence="7">
    <location>
        <begin position="347"/>
        <end position="369"/>
    </location>
</feature>
<feature type="transmembrane region" description="Helical" evidence="7">
    <location>
        <begin position="137"/>
        <end position="156"/>
    </location>
</feature>
<feature type="transmembrane region" description="Helical" evidence="7">
    <location>
        <begin position="416"/>
        <end position="435"/>
    </location>
</feature>
<evidence type="ECO:0000256" key="6">
    <source>
        <dbReference type="ARBA" id="ARBA00023136"/>
    </source>
</evidence>
<dbReference type="eggNOG" id="COG2252">
    <property type="taxonomic scope" value="Bacteria"/>
</dbReference>
<protein>
    <submittedName>
        <fullName evidence="8">Permease</fullName>
    </submittedName>
</protein>